<evidence type="ECO:0000313" key="2">
    <source>
        <dbReference type="Proteomes" id="UP000004994"/>
    </source>
</evidence>
<reference evidence="1" key="2">
    <citation type="submission" date="2019-01" db="UniProtKB">
        <authorList>
            <consortium name="EnsemblPlants"/>
        </authorList>
    </citation>
    <scope>IDENTIFICATION</scope>
    <source>
        <strain evidence="1">cv. Heinz 1706</strain>
    </source>
</reference>
<dbReference type="Proteomes" id="UP000004994">
    <property type="component" value="Chromosome 4"/>
</dbReference>
<dbReference type="EnsemblPlants" id="Solyc04g019315.1.1">
    <property type="protein sequence ID" value="Solyc04g019315.1.1"/>
    <property type="gene ID" value="Solyc04g019315.1"/>
</dbReference>
<name>A0A3Q7FZ07_SOLLC</name>
<protein>
    <submittedName>
        <fullName evidence="1">Uncharacterized protein</fullName>
    </submittedName>
</protein>
<dbReference type="InParanoid" id="A0A3Q7FZ07"/>
<proteinExistence type="predicted"/>
<dbReference type="Gramene" id="Solyc04g019315.1.1">
    <property type="protein sequence ID" value="Solyc04g019315.1.1"/>
    <property type="gene ID" value="Solyc04g019315.1"/>
</dbReference>
<organism evidence="1">
    <name type="scientific">Solanum lycopersicum</name>
    <name type="common">Tomato</name>
    <name type="synonym">Lycopersicon esculentum</name>
    <dbReference type="NCBI Taxonomy" id="4081"/>
    <lineage>
        <taxon>Eukaryota</taxon>
        <taxon>Viridiplantae</taxon>
        <taxon>Streptophyta</taxon>
        <taxon>Embryophyta</taxon>
        <taxon>Tracheophyta</taxon>
        <taxon>Spermatophyta</taxon>
        <taxon>Magnoliopsida</taxon>
        <taxon>eudicotyledons</taxon>
        <taxon>Gunneridae</taxon>
        <taxon>Pentapetalae</taxon>
        <taxon>asterids</taxon>
        <taxon>lamiids</taxon>
        <taxon>Solanales</taxon>
        <taxon>Solanaceae</taxon>
        <taxon>Solanoideae</taxon>
        <taxon>Solaneae</taxon>
        <taxon>Solanum</taxon>
        <taxon>Solanum subgen. Lycopersicon</taxon>
    </lineage>
</organism>
<sequence length="107" mass="12362">MVTPSKSADHDVRLFLLRLGNMTTNEKVLRSSIVRTRSLSFSVVRLNKRIPIHAVLLCCIMICRGIDPEKFLADTIYWQDQGFIISETKNPSYPEYKMFFGTSNYII</sequence>
<accession>A0A3Q7FZ07</accession>
<reference evidence="1" key="1">
    <citation type="journal article" date="2012" name="Nature">
        <title>The tomato genome sequence provides insights into fleshy fruit evolution.</title>
        <authorList>
            <consortium name="Tomato Genome Consortium"/>
        </authorList>
    </citation>
    <scope>NUCLEOTIDE SEQUENCE [LARGE SCALE GENOMIC DNA]</scope>
    <source>
        <strain evidence="1">cv. Heinz 1706</strain>
    </source>
</reference>
<keyword evidence="2" id="KW-1185">Reference proteome</keyword>
<dbReference type="PaxDb" id="4081-Solyc04g040230.1.1"/>
<dbReference type="AlphaFoldDB" id="A0A3Q7FZ07"/>
<evidence type="ECO:0000313" key="1">
    <source>
        <dbReference type="EnsemblPlants" id="Solyc04g019315.1.1"/>
    </source>
</evidence>